<feature type="region of interest" description="Disordered" evidence="1">
    <location>
        <begin position="242"/>
        <end position="265"/>
    </location>
</feature>
<dbReference type="PANTHER" id="PTHR13156">
    <property type="entry name" value="NADH-UBIQUINONE OXIDOREDUCTASE 13 KD-A SUBUNIT"/>
    <property type="match status" value="1"/>
</dbReference>
<keyword evidence="4" id="KW-1185">Reference proteome</keyword>
<evidence type="ECO:0000313" key="3">
    <source>
        <dbReference type="EMBL" id="EAS30936.1"/>
    </source>
</evidence>
<evidence type="ECO:0000256" key="1">
    <source>
        <dbReference type="SAM" id="MobiDB-lite"/>
    </source>
</evidence>
<evidence type="ECO:0000313" key="4">
    <source>
        <dbReference type="Proteomes" id="UP000001261"/>
    </source>
</evidence>
<dbReference type="VEuPathDB" id="FungiDB:CIMG_06415"/>
<dbReference type="GO" id="GO:0006120">
    <property type="term" value="P:mitochondrial electron transport, NADH to ubiquinone"/>
    <property type="evidence" value="ECO:0007669"/>
    <property type="project" value="TreeGrafter"/>
</dbReference>
<dbReference type="STRING" id="246410.A0A0E1RVY9"/>
<name>A0A0E1RVY9_COCIM</name>
<dbReference type="Proteomes" id="UP000001261">
    <property type="component" value="Unassembled WGS sequence"/>
</dbReference>
<dbReference type="InParanoid" id="A0A0E1RVY9"/>
<feature type="compositionally biased region" description="Polar residues" evidence="1">
    <location>
        <begin position="88"/>
        <end position="102"/>
    </location>
</feature>
<organism evidence="3 4">
    <name type="scientific">Coccidioides immitis (strain RS)</name>
    <name type="common">Valley fever fungus</name>
    <dbReference type="NCBI Taxonomy" id="246410"/>
    <lineage>
        <taxon>Eukaryota</taxon>
        <taxon>Fungi</taxon>
        <taxon>Dikarya</taxon>
        <taxon>Ascomycota</taxon>
        <taxon>Pezizomycotina</taxon>
        <taxon>Eurotiomycetes</taxon>
        <taxon>Eurotiomycetidae</taxon>
        <taxon>Onygenales</taxon>
        <taxon>Onygenaceae</taxon>
        <taxon>Coccidioides</taxon>
    </lineage>
</organism>
<proteinExistence type="predicted"/>
<dbReference type="OrthoDB" id="307899at2759"/>
<reference evidence="4" key="2">
    <citation type="journal article" date="2010" name="Genome Res.">
        <title>Population genomic sequencing of Coccidioides fungi reveals recent hybridization and transposon control.</title>
        <authorList>
            <person name="Neafsey D.E."/>
            <person name="Barker B.M."/>
            <person name="Sharpton T.J."/>
            <person name="Stajich J.E."/>
            <person name="Park D.J."/>
            <person name="Whiston E."/>
            <person name="Hung C.-Y."/>
            <person name="McMahan C."/>
            <person name="White J."/>
            <person name="Sykes S."/>
            <person name="Heiman D."/>
            <person name="Young S."/>
            <person name="Zeng Q."/>
            <person name="Abouelleil A."/>
            <person name="Aftuck L."/>
            <person name="Bessette D."/>
            <person name="Brown A."/>
            <person name="FitzGerald M."/>
            <person name="Lui A."/>
            <person name="Macdonald J.P."/>
            <person name="Priest M."/>
            <person name="Orbach M.J."/>
            <person name="Galgiani J.N."/>
            <person name="Kirkland T.N."/>
            <person name="Cole G.T."/>
            <person name="Birren B.W."/>
            <person name="Henn M.R."/>
            <person name="Taylor J.W."/>
            <person name="Rounsley S.D."/>
        </authorList>
    </citation>
    <scope>GENOME REANNOTATION</scope>
    <source>
        <strain evidence="4">RS</strain>
    </source>
</reference>
<dbReference type="Pfam" id="PF10276">
    <property type="entry name" value="zf-CHCC"/>
    <property type="match status" value="1"/>
</dbReference>
<dbReference type="AlphaFoldDB" id="A0A0E1RVY9"/>
<protein>
    <submittedName>
        <fullName evidence="3">NADH-ubiquinone oxidoreductase</fullName>
    </submittedName>
</protein>
<dbReference type="GO" id="GO:0005739">
    <property type="term" value="C:mitochondrion"/>
    <property type="evidence" value="ECO:0007669"/>
    <property type="project" value="GOC"/>
</dbReference>
<dbReference type="Gene3D" id="2.60.260.40">
    <property type="entry name" value="q5lls5 like domains"/>
    <property type="match status" value="1"/>
</dbReference>
<gene>
    <name evidence="3" type="ORF">CIMG_06415</name>
</gene>
<evidence type="ECO:0000259" key="2">
    <source>
        <dbReference type="Pfam" id="PF10276"/>
    </source>
</evidence>
<dbReference type="RefSeq" id="XP_001242519.1">
    <property type="nucleotide sequence ID" value="XM_001242518.2"/>
</dbReference>
<dbReference type="FunFam" id="2.60.260.40:FF:000003">
    <property type="entry name" value="NADH dehydrogenase [ubiquinone] iron-sulfur protein 6, mitochondrial"/>
    <property type="match status" value="1"/>
</dbReference>
<feature type="region of interest" description="Disordered" evidence="1">
    <location>
        <begin position="73"/>
        <end position="102"/>
    </location>
</feature>
<dbReference type="EMBL" id="GG704912">
    <property type="protein sequence ID" value="EAS30936.1"/>
    <property type="molecule type" value="Genomic_DNA"/>
</dbReference>
<dbReference type="GeneID" id="4561217"/>
<dbReference type="PANTHER" id="PTHR13156:SF0">
    <property type="entry name" value="NADH DEHYDROGENASE [UBIQUINONE] IRON-SULFUR PROTEIN 6, MITOCHONDRIAL"/>
    <property type="match status" value="1"/>
</dbReference>
<accession>A0A0E1RVY9</accession>
<feature type="domain" description="Zinc finger CHCC-type" evidence="2">
    <location>
        <begin position="188"/>
        <end position="223"/>
    </location>
</feature>
<dbReference type="InterPro" id="IPR019401">
    <property type="entry name" value="Znf_CHCC"/>
</dbReference>
<reference evidence="4" key="1">
    <citation type="journal article" date="2009" name="Genome Res.">
        <title>Comparative genomic analyses of the human fungal pathogens Coccidioides and their relatives.</title>
        <authorList>
            <person name="Sharpton T.J."/>
            <person name="Stajich J.E."/>
            <person name="Rounsley S.D."/>
            <person name="Gardner M.J."/>
            <person name="Wortman J.R."/>
            <person name="Jordar V.S."/>
            <person name="Maiti R."/>
            <person name="Kodira C.D."/>
            <person name="Neafsey D.E."/>
            <person name="Zeng Q."/>
            <person name="Hung C.-Y."/>
            <person name="McMahan C."/>
            <person name="Muszewska A."/>
            <person name="Grynberg M."/>
            <person name="Mandel M.A."/>
            <person name="Kellner E.M."/>
            <person name="Barker B.M."/>
            <person name="Galgiani J.N."/>
            <person name="Orbach M.J."/>
            <person name="Kirkland T.N."/>
            <person name="Cole G.T."/>
            <person name="Henn M.R."/>
            <person name="Birren B.W."/>
            <person name="Taylor J.W."/>
        </authorList>
    </citation>
    <scope>NUCLEOTIDE SEQUENCE [LARGE SCALE GENOMIC DNA]</scope>
    <source>
        <strain evidence="4">RS</strain>
    </source>
</reference>
<dbReference type="KEGG" id="cim:CIMG_06415"/>
<sequence length="265" mass="29514">MVLQEPMTSDVIGWSCLALDEPQFRPAATSLTSRADRKPPSFNRQSAAKMLFSTRSSLRLLTARSTRFVSRANYSSTNPRLTERSENAIPTNDPNPQKRVTSISETNTVPLDSMGGQDAPLQESVEQASAELQMQAPNRATTWARSQQPRELAMSGPRFEQTIMDYQPRPYAAIELIHKQPVRWTKERVVSCDGGGGPLGHPKIFINTDKPEIAVCGYCGLPFAHEHNRKFLESLPHTPYPLKPLGDPAEVPESQRVTEGGFEQR</sequence>
<dbReference type="OMA" id="SMQAPNR"/>